<reference evidence="1 2" key="1">
    <citation type="journal article" date="2021" name="Elife">
        <title>Chloroplast acquisition without the gene transfer in kleptoplastic sea slugs, Plakobranchus ocellatus.</title>
        <authorList>
            <person name="Maeda T."/>
            <person name="Takahashi S."/>
            <person name="Yoshida T."/>
            <person name="Shimamura S."/>
            <person name="Takaki Y."/>
            <person name="Nagai Y."/>
            <person name="Toyoda A."/>
            <person name="Suzuki Y."/>
            <person name="Arimoto A."/>
            <person name="Ishii H."/>
            <person name="Satoh N."/>
            <person name="Nishiyama T."/>
            <person name="Hasebe M."/>
            <person name="Maruyama T."/>
            <person name="Minagawa J."/>
            <person name="Obokata J."/>
            <person name="Shigenobu S."/>
        </authorList>
    </citation>
    <scope>NUCLEOTIDE SEQUENCE [LARGE SCALE GENOMIC DNA]</scope>
</reference>
<evidence type="ECO:0000313" key="2">
    <source>
        <dbReference type="Proteomes" id="UP000762676"/>
    </source>
</evidence>
<name>A0AAV4GCE7_9GAST</name>
<proteinExistence type="predicted"/>
<dbReference type="AlphaFoldDB" id="A0AAV4GCE7"/>
<evidence type="ECO:0000313" key="1">
    <source>
        <dbReference type="EMBL" id="GFR82801.1"/>
    </source>
</evidence>
<organism evidence="1 2">
    <name type="scientific">Elysia marginata</name>
    <dbReference type="NCBI Taxonomy" id="1093978"/>
    <lineage>
        <taxon>Eukaryota</taxon>
        <taxon>Metazoa</taxon>
        <taxon>Spiralia</taxon>
        <taxon>Lophotrochozoa</taxon>
        <taxon>Mollusca</taxon>
        <taxon>Gastropoda</taxon>
        <taxon>Heterobranchia</taxon>
        <taxon>Euthyneura</taxon>
        <taxon>Panpulmonata</taxon>
        <taxon>Sacoglossa</taxon>
        <taxon>Placobranchoidea</taxon>
        <taxon>Plakobranchidae</taxon>
        <taxon>Elysia</taxon>
    </lineage>
</organism>
<accession>A0AAV4GCE7</accession>
<gene>
    <name evidence="1" type="ORF">ElyMa_000635400</name>
</gene>
<keyword evidence="2" id="KW-1185">Reference proteome</keyword>
<comment type="caution">
    <text evidence="1">The sequence shown here is derived from an EMBL/GenBank/DDBJ whole genome shotgun (WGS) entry which is preliminary data.</text>
</comment>
<sequence>MAKWRSNNRVLISVIFSGVLGMPITPLLADSMHSAHAHQGEDRACCHHDEMVALPEGLKIPELSLLLFRDAVTGFNLHLNIRNFELESPEYAAVRHEELAQGHAHLFINGKKVKRLYGPYEHLPGSYFTAGENEIKVTLNNHDHTSLTVNEKPLSATLKINTEQDDLVISNESTSPVHE</sequence>
<dbReference type="Proteomes" id="UP000762676">
    <property type="component" value="Unassembled WGS sequence"/>
</dbReference>
<dbReference type="EMBL" id="BMAT01001292">
    <property type="protein sequence ID" value="GFR82801.1"/>
    <property type="molecule type" value="Genomic_DNA"/>
</dbReference>
<protein>
    <submittedName>
        <fullName evidence="1">Uncharacterized protein</fullName>
    </submittedName>
</protein>